<keyword evidence="11" id="KW-0407">Ion channel</keyword>
<feature type="transmembrane region" description="Helical" evidence="12">
    <location>
        <begin position="105"/>
        <end position="128"/>
    </location>
</feature>
<dbReference type="GO" id="GO:0001508">
    <property type="term" value="P:action potential"/>
    <property type="evidence" value="ECO:0007669"/>
    <property type="project" value="TreeGrafter"/>
</dbReference>
<evidence type="ECO:0000259" key="13">
    <source>
        <dbReference type="Pfam" id="PF00520"/>
    </source>
</evidence>
<proteinExistence type="predicted"/>
<evidence type="ECO:0000256" key="6">
    <source>
        <dbReference type="ARBA" id="ARBA00022882"/>
    </source>
</evidence>
<feature type="transmembrane region" description="Helical" evidence="12">
    <location>
        <begin position="235"/>
        <end position="260"/>
    </location>
</feature>
<evidence type="ECO:0000256" key="2">
    <source>
        <dbReference type="ARBA" id="ARBA00022448"/>
    </source>
</evidence>
<keyword evidence="5" id="KW-0631">Potassium channel</keyword>
<dbReference type="GO" id="GO:0008076">
    <property type="term" value="C:voltage-gated potassium channel complex"/>
    <property type="evidence" value="ECO:0007669"/>
    <property type="project" value="InterPro"/>
</dbReference>
<evidence type="ECO:0000256" key="9">
    <source>
        <dbReference type="ARBA" id="ARBA00023065"/>
    </source>
</evidence>
<keyword evidence="3" id="KW-0633">Potassium transport</keyword>
<dbReference type="Pfam" id="PF00520">
    <property type="entry name" value="Ion_trans"/>
    <property type="match status" value="1"/>
</dbReference>
<evidence type="ECO:0000256" key="7">
    <source>
        <dbReference type="ARBA" id="ARBA00022958"/>
    </source>
</evidence>
<evidence type="ECO:0000313" key="15">
    <source>
        <dbReference type="Proteomes" id="UP000283485"/>
    </source>
</evidence>
<keyword evidence="8 12" id="KW-1133">Transmembrane helix</keyword>
<keyword evidence="6" id="KW-0851">Voltage-gated channel</keyword>
<evidence type="ECO:0000256" key="4">
    <source>
        <dbReference type="ARBA" id="ARBA00022692"/>
    </source>
</evidence>
<evidence type="ECO:0000256" key="5">
    <source>
        <dbReference type="ARBA" id="ARBA00022826"/>
    </source>
</evidence>
<evidence type="ECO:0000256" key="12">
    <source>
        <dbReference type="SAM" id="Phobius"/>
    </source>
</evidence>
<name>A0A414R3Y3_9BACT</name>
<comment type="caution">
    <text evidence="14">The sequence shown here is derived from an EMBL/GenBank/DDBJ whole genome shotgun (WGS) entry which is preliminary data.</text>
</comment>
<keyword evidence="10 12" id="KW-0472">Membrane</keyword>
<dbReference type="PANTHER" id="PTHR11537">
    <property type="entry name" value="VOLTAGE-GATED POTASSIUM CHANNEL"/>
    <property type="match status" value="1"/>
</dbReference>
<dbReference type="InterPro" id="IPR005821">
    <property type="entry name" value="Ion_trans_dom"/>
</dbReference>
<dbReference type="RefSeq" id="WP_118212089.1">
    <property type="nucleotide sequence ID" value="NZ_JAQDLO010000060.1"/>
</dbReference>
<feature type="transmembrane region" description="Helical" evidence="12">
    <location>
        <begin position="171"/>
        <end position="191"/>
    </location>
</feature>
<dbReference type="Gene3D" id="1.20.120.350">
    <property type="entry name" value="Voltage-gated potassium channels. Chain C"/>
    <property type="match status" value="1"/>
</dbReference>
<evidence type="ECO:0000256" key="1">
    <source>
        <dbReference type="ARBA" id="ARBA00004141"/>
    </source>
</evidence>
<organism evidence="14 15">
    <name type="scientific">Phocaeicola plebeius</name>
    <dbReference type="NCBI Taxonomy" id="310297"/>
    <lineage>
        <taxon>Bacteria</taxon>
        <taxon>Pseudomonadati</taxon>
        <taxon>Bacteroidota</taxon>
        <taxon>Bacteroidia</taxon>
        <taxon>Bacteroidales</taxon>
        <taxon>Bacteroidaceae</taxon>
        <taxon>Phocaeicola</taxon>
    </lineage>
</organism>
<dbReference type="EMBL" id="QRHQ01000034">
    <property type="protein sequence ID" value="RHF87760.1"/>
    <property type="molecule type" value="Genomic_DNA"/>
</dbReference>
<dbReference type="PRINTS" id="PR00169">
    <property type="entry name" value="KCHANNEL"/>
</dbReference>
<gene>
    <name evidence="14" type="ORF">DW653_13770</name>
</gene>
<dbReference type="GO" id="GO:0005249">
    <property type="term" value="F:voltage-gated potassium channel activity"/>
    <property type="evidence" value="ECO:0007669"/>
    <property type="project" value="InterPro"/>
</dbReference>
<evidence type="ECO:0000313" key="14">
    <source>
        <dbReference type="EMBL" id="RHF87760.1"/>
    </source>
</evidence>
<dbReference type="InterPro" id="IPR028325">
    <property type="entry name" value="VG_K_chnl"/>
</dbReference>
<dbReference type="Gene3D" id="1.10.287.70">
    <property type="match status" value="1"/>
</dbReference>
<accession>A0A414R3Y3</accession>
<keyword evidence="2" id="KW-0813">Transport</keyword>
<comment type="subcellular location">
    <subcellularLocation>
        <location evidence="1">Membrane</location>
        <topology evidence="1">Multi-pass membrane protein</topology>
    </subcellularLocation>
</comment>
<reference evidence="14 15" key="1">
    <citation type="submission" date="2018-08" db="EMBL/GenBank/DDBJ databases">
        <title>A genome reference for cultivated species of the human gut microbiota.</title>
        <authorList>
            <person name="Zou Y."/>
            <person name="Xue W."/>
            <person name="Luo G."/>
        </authorList>
    </citation>
    <scope>NUCLEOTIDE SEQUENCE [LARGE SCALE GENOMIC DNA]</scope>
    <source>
        <strain evidence="14 15">AM23-23</strain>
    </source>
</reference>
<protein>
    <submittedName>
        <fullName evidence="14">Ion transporter</fullName>
    </submittedName>
</protein>
<keyword evidence="9" id="KW-0406">Ion transport</keyword>
<evidence type="ECO:0000256" key="10">
    <source>
        <dbReference type="ARBA" id="ARBA00023136"/>
    </source>
</evidence>
<feature type="transmembrane region" description="Helical" evidence="12">
    <location>
        <begin position="134"/>
        <end position="150"/>
    </location>
</feature>
<dbReference type="PANTHER" id="PTHR11537:SF254">
    <property type="entry name" value="POTASSIUM VOLTAGE-GATED CHANNEL PROTEIN SHAB"/>
    <property type="match status" value="1"/>
</dbReference>
<evidence type="ECO:0000256" key="8">
    <source>
        <dbReference type="ARBA" id="ARBA00022989"/>
    </source>
</evidence>
<feature type="domain" description="Ion transport" evidence="13">
    <location>
        <begin position="36"/>
        <end position="258"/>
    </location>
</feature>
<dbReference type="AlphaFoldDB" id="A0A414R3Y3"/>
<feature type="transmembrane region" description="Helical" evidence="12">
    <location>
        <begin position="37"/>
        <end position="55"/>
    </location>
</feature>
<evidence type="ECO:0000256" key="3">
    <source>
        <dbReference type="ARBA" id="ARBA00022538"/>
    </source>
</evidence>
<keyword evidence="4 12" id="KW-0812">Transmembrane</keyword>
<dbReference type="SUPFAM" id="SSF81324">
    <property type="entry name" value="Voltage-gated potassium channels"/>
    <property type="match status" value="1"/>
</dbReference>
<dbReference type="InterPro" id="IPR027359">
    <property type="entry name" value="Volt_channel_dom_sf"/>
</dbReference>
<feature type="transmembrane region" description="Helical" evidence="12">
    <location>
        <begin position="67"/>
        <end position="85"/>
    </location>
</feature>
<keyword evidence="7" id="KW-0630">Potassium</keyword>
<dbReference type="Proteomes" id="UP000283485">
    <property type="component" value="Unassembled WGS sequence"/>
</dbReference>
<evidence type="ECO:0000256" key="11">
    <source>
        <dbReference type="ARBA" id="ARBA00023303"/>
    </source>
</evidence>
<sequence length="281" mass="32612">MNIEPHNLIDPLREKLPHLIRHEKQYRMIHRQLMKKWFQYFVLFFIIGSICSIIYSSFEESAPYHNILYAFNYLASFIFTIEYGLRIVAAPVQYASCNHAWKARLRYLFSFYGLIDFVAIIPFMVIYVYKETPHVHLVVLAYVLIILKLIRYSRSFQMIGTVLRTVREELVTAYTACGIMLGFSGILMYYIERYAQPEAFENIGDGFWWAIVAFTTVGYGDIYPITPLGRLLSSIISLIGIAMIAIPTGIISSAFMSMLIEKKAKRKKQFINVIYGTRNPT</sequence>